<feature type="domain" description="Transposable element P transposase-like RNase H" evidence="2">
    <location>
        <begin position="221"/>
        <end position="349"/>
    </location>
</feature>
<dbReference type="Proteomes" id="UP000478052">
    <property type="component" value="Unassembled WGS sequence"/>
</dbReference>
<dbReference type="InterPro" id="IPR021896">
    <property type="entry name" value="THAP9-like_HTH"/>
</dbReference>
<dbReference type="Pfam" id="PF21788">
    <property type="entry name" value="TNP-like_GBD"/>
    <property type="match status" value="1"/>
</dbReference>
<feature type="domain" description="Transposable element P transposase-like GTP-binding insertion" evidence="3">
    <location>
        <begin position="384"/>
        <end position="504"/>
    </location>
</feature>
<evidence type="ECO:0008006" key="7">
    <source>
        <dbReference type="Google" id="ProtNLM"/>
    </source>
</evidence>
<dbReference type="AlphaFoldDB" id="A0A6G0VUE1"/>
<evidence type="ECO:0000313" key="5">
    <source>
        <dbReference type="EMBL" id="KAF0709995.1"/>
    </source>
</evidence>
<evidence type="ECO:0000259" key="1">
    <source>
        <dbReference type="Pfam" id="PF12017"/>
    </source>
</evidence>
<evidence type="ECO:0000259" key="4">
    <source>
        <dbReference type="Pfam" id="PF21789"/>
    </source>
</evidence>
<dbReference type="EMBL" id="VUJU01011771">
    <property type="protein sequence ID" value="KAF0709995.1"/>
    <property type="molecule type" value="Genomic_DNA"/>
</dbReference>
<proteinExistence type="predicted"/>
<evidence type="ECO:0000259" key="2">
    <source>
        <dbReference type="Pfam" id="PF21787"/>
    </source>
</evidence>
<feature type="non-terminal residue" evidence="5">
    <location>
        <position position="796"/>
    </location>
</feature>
<feature type="domain" description="Transposable element P transposase-like RNase H C-terminal" evidence="4">
    <location>
        <begin position="563"/>
        <end position="595"/>
    </location>
</feature>
<reference evidence="5 6" key="1">
    <citation type="submission" date="2019-08" db="EMBL/GenBank/DDBJ databases">
        <title>Whole genome of Aphis craccivora.</title>
        <authorList>
            <person name="Voronova N.V."/>
            <person name="Shulinski R.S."/>
            <person name="Bandarenka Y.V."/>
            <person name="Zhorov D.G."/>
            <person name="Warner D."/>
        </authorList>
    </citation>
    <scope>NUCLEOTIDE SEQUENCE [LARGE SCALE GENOMIC DNA]</scope>
    <source>
        <strain evidence="5">180601</strain>
        <tissue evidence="5">Whole Body</tissue>
    </source>
</reference>
<accession>A0A6G0VUE1</accession>
<dbReference type="InterPro" id="IPR048367">
    <property type="entry name" value="TNP-like_RNaseH_C"/>
</dbReference>
<sequence length="796" mass="90638">MSLDNSIEFENVRGSSPLALSLSSTTLVCTDQVPSTSTNTINLANMSLDYENISCSSPLALPLFSTTLGTPTIQSTLCPVKNIVPKKRLSLLKNIGIRIVADLTPKKKILYTVAKKMMKKVDTMTKKNYSLKTQIKLAKICVTTDSCNNLVNKLNKTTLNFIKSQVNIQKRNSKSRRYTLDDKILSLSLYKTSPKGYRFLSTIFALPSRSTLNTMLSKILFKPGINVHIEENLKHQTTKLKNINKTCILIFDEMALRAGLKYDMIFGLQKGENSQKIKFANHALVFMLRGIAKKWKQPYAYYFCTGTTQTVDLVSYLKCVIRSANKTGLKIVATVCDQGGTNRAAINYLISETYKTCAESSVQKRNWGFEIDGEEIIPIYDPPHLLKCIRNNLFTKDVIFNIDGTTYTASWDHIRALYEYDKKNEEFELQTLVKITQNHIDIERTKMKVSNASQIFSHQVASTMKLVLDSAPKESLLANAVGTAKFCLFMDKTFDSVNARTILPENGKPLRSAVKDKSPHVEHWNYAIKVFESMRFVNKMNGKTMVPPCIKNWIISLKSFKQVNQDPLECLFGSVRSHGVRNINPNSFQFICSFKTLLINNFSSLKSVGNCEYDDSDGALKNLKQFIESGSNIRVNFENKVINIPMLFDIPDLLEVSDLTDMTIGYIGGYLARTVLKEFNYCLLCKKELVGEVKVPNDLIRVIIYKIITLSQYKISQYYIIYEDNIGKQLILLFEINVNFSIECSMHDLKQFIYDKFKNLFLFTYIKNINHLSHNDTSDSLKSTARDYNLKHKTRR</sequence>
<dbReference type="Pfam" id="PF21789">
    <property type="entry name" value="TNP-like_RNaseH_C"/>
    <property type="match status" value="1"/>
</dbReference>
<name>A0A6G0VUE1_APHCR</name>
<gene>
    <name evidence="5" type="ORF">FWK35_00031544</name>
</gene>
<dbReference type="InterPro" id="IPR048365">
    <property type="entry name" value="TNP-like_RNaseH_N"/>
</dbReference>
<dbReference type="Pfam" id="PF21787">
    <property type="entry name" value="TNP-like_RNaseH_N"/>
    <property type="match status" value="1"/>
</dbReference>
<feature type="domain" description="THAP9-like helix-turn-helix" evidence="1">
    <location>
        <begin position="148"/>
        <end position="213"/>
    </location>
</feature>
<evidence type="ECO:0000259" key="3">
    <source>
        <dbReference type="Pfam" id="PF21788"/>
    </source>
</evidence>
<dbReference type="Pfam" id="PF12017">
    <property type="entry name" value="Tnp_P_element"/>
    <property type="match status" value="1"/>
</dbReference>
<dbReference type="InterPro" id="IPR048366">
    <property type="entry name" value="TNP-like_GBD"/>
</dbReference>
<keyword evidence="6" id="KW-1185">Reference proteome</keyword>
<dbReference type="OrthoDB" id="6616236at2759"/>
<comment type="caution">
    <text evidence="5">The sequence shown here is derived from an EMBL/GenBank/DDBJ whole genome shotgun (WGS) entry which is preliminary data.</text>
</comment>
<organism evidence="5 6">
    <name type="scientific">Aphis craccivora</name>
    <name type="common">Cowpea aphid</name>
    <dbReference type="NCBI Taxonomy" id="307492"/>
    <lineage>
        <taxon>Eukaryota</taxon>
        <taxon>Metazoa</taxon>
        <taxon>Ecdysozoa</taxon>
        <taxon>Arthropoda</taxon>
        <taxon>Hexapoda</taxon>
        <taxon>Insecta</taxon>
        <taxon>Pterygota</taxon>
        <taxon>Neoptera</taxon>
        <taxon>Paraneoptera</taxon>
        <taxon>Hemiptera</taxon>
        <taxon>Sternorrhyncha</taxon>
        <taxon>Aphidomorpha</taxon>
        <taxon>Aphidoidea</taxon>
        <taxon>Aphididae</taxon>
        <taxon>Aphidini</taxon>
        <taxon>Aphis</taxon>
        <taxon>Aphis</taxon>
    </lineage>
</organism>
<protein>
    <recommendedName>
        <fullName evidence="7">THAP-type domain-containing protein</fullName>
    </recommendedName>
</protein>
<evidence type="ECO:0000313" key="6">
    <source>
        <dbReference type="Proteomes" id="UP000478052"/>
    </source>
</evidence>